<dbReference type="InterPro" id="IPR035986">
    <property type="entry name" value="PKD_dom_sf"/>
</dbReference>
<dbReference type="PROSITE" id="PS50093">
    <property type="entry name" value="PKD"/>
    <property type="match status" value="2"/>
</dbReference>
<dbReference type="InterPro" id="IPR026453">
    <property type="entry name" value="PGF_pre_PGF"/>
</dbReference>
<feature type="region of interest" description="Disordered" evidence="2">
    <location>
        <begin position="361"/>
        <end position="425"/>
    </location>
</feature>
<keyword evidence="1" id="KW-0732">Signal</keyword>
<evidence type="ECO:0000313" key="4">
    <source>
        <dbReference type="EMBL" id="MFC6891710.1"/>
    </source>
</evidence>
<feature type="domain" description="PKD" evidence="3">
    <location>
        <begin position="574"/>
        <end position="661"/>
    </location>
</feature>
<organism evidence="4 5">
    <name type="scientific">Halopenitus salinus</name>
    <dbReference type="NCBI Taxonomy" id="1198295"/>
    <lineage>
        <taxon>Archaea</taxon>
        <taxon>Methanobacteriati</taxon>
        <taxon>Methanobacteriota</taxon>
        <taxon>Stenosarchaea group</taxon>
        <taxon>Halobacteria</taxon>
        <taxon>Halobacteriales</taxon>
        <taxon>Haloferacaceae</taxon>
        <taxon>Halopenitus</taxon>
    </lineage>
</organism>
<dbReference type="InterPro" id="IPR026371">
    <property type="entry name" value="PGF_CTERM"/>
</dbReference>
<dbReference type="SUPFAM" id="SSF49299">
    <property type="entry name" value="PKD domain"/>
    <property type="match status" value="2"/>
</dbReference>
<keyword evidence="5" id="KW-1185">Reference proteome</keyword>
<dbReference type="CDD" id="cd00146">
    <property type="entry name" value="PKD"/>
    <property type="match status" value="2"/>
</dbReference>
<dbReference type="InterPro" id="IPR000601">
    <property type="entry name" value="PKD_dom"/>
</dbReference>
<evidence type="ECO:0000256" key="2">
    <source>
        <dbReference type="SAM" id="MobiDB-lite"/>
    </source>
</evidence>
<dbReference type="EMBL" id="JBHSXL010000003">
    <property type="protein sequence ID" value="MFC6891710.1"/>
    <property type="molecule type" value="Genomic_DNA"/>
</dbReference>
<dbReference type="Pfam" id="PF18204">
    <property type="entry name" value="PGF-CTERM"/>
    <property type="match status" value="1"/>
</dbReference>
<reference evidence="4 5" key="1">
    <citation type="journal article" date="2019" name="Int. J. Syst. Evol. Microbiol.">
        <title>The Global Catalogue of Microorganisms (GCM) 10K type strain sequencing project: providing services to taxonomists for standard genome sequencing and annotation.</title>
        <authorList>
            <consortium name="The Broad Institute Genomics Platform"/>
            <consortium name="The Broad Institute Genome Sequencing Center for Infectious Disease"/>
            <person name="Wu L."/>
            <person name="Ma J."/>
        </authorList>
    </citation>
    <scope>NUCLEOTIDE SEQUENCE [LARGE SCALE GENOMIC DNA]</scope>
    <source>
        <strain evidence="4 5">SKJ47</strain>
    </source>
</reference>
<gene>
    <name evidence="4" type="ORF">ACFQE9_03630</name>
</gene>
<evidence type="ECO:0000259" key="3">
    <source>
        <dbReference type="PROSITE" id="PS50093"/>
    </source>
</evidence>
<feature type="region of interest" description="Disordered" evidence="2">
    <location>
        <begin position="158"/>
        <end position="192"/>
    </location>
</feature>
<dbReference type="SMART" id="SM00089">
    <property type="entry name" value="PKD"/>
    <property type="match status" value="2"/>
</dbReference>
<feature type="compositionally biased region" description="Acidic residues" evidence="2">
    <location>
        <begin position="378"/>
        <end position="401"/>
    </location>
</feature>
<name>A0ABD5UQD5_9EURY</name>
<protein>
    <submittedName>
        <fullName evidence="4">PGF-pre-PGF domain-containing protein</fullName>
    </submittedName>
</protein>
<feature type="compositionally biased region" description="Acidic residues" evidence="2">
    <location>
        <begin position="414"/>
        <end position="425"/>
    </location>
</feature>
<dbReference type="InterPro" id="IPR013783">
    <property type="entry name" value="Ig-like_fold"/>
</dbReference>
<dbReference type="RefSeq" id="WP_379740464.1">
    <property type="nucleotide sequence ID" value="NZ_JBHSVN010000001.1"/>
</dbReference>
<evidence type="ECO:0000313" key="5">
    <source>
        <dbReference type="Proteomes" id="UP001596296"/>
    </source>
</evidence>
<dbReference type="InterPro" id="IPR022409">
    <property type="entry name" value="PKD/Chitinase_dom"/>
</dbReference>
<dbReference type="Proteomes" id="UP001596296">
    <property type="component" value="Unassembled WGS sequence"/>
</dbReference>
<dbReference type="Gene3D" id="2.60.40.10">
    <property type="entry name" value="Immunoglobulins"/>
    <property type="match status" value="2"/>
</dbReference>
<feature type="domain" description="PKD" evidence="3">
    <location>
        <begin position="320"/>
        <end position="383"/>
    </location>
</feature>
<dbReference type="AlphaFoldDB" id="A0ABD5UQD5"/>
<sequence>MSQISTRNVLVIALALAALAAPTAVGVAVADSHDDSPPDVPAAYYGSATVNGEPISTGTEIEAVVNGEVADTITVSEEGSFGGPDAFDEKLVVEDASSGDTVAFRVRGASAEETVKWESGAVQEVDLSFTGVPVDDADEEIDRGDAEVVLEVAAPIETDPATGNPTVSLEAEDPESPVSEIEFSPDSDELSGGVNVVELDTEPAGTGPAPGDSVSVTQIQVPETASDNSATIRMSVSNDRLSEIDANPEDLRANRFVNGEWQTLDTNVAEQTASDVVLEAETPGFSYFAVSAVSEPVADLSLDSETVETGSDISLDASGSTTEHGEIVSYEWSVADETLTGETATTTIDEPGEYDVELTVTNDAGETDTASSTIVVESESDGGEDDGNDGSDSEEGDDGDDGAGGGGGGAAPSDDGDEEDDVPESVPDDVAVEAVETVATQVDEETAETVATPEATSVEEIRIESDQVDGEVTVADLESEPGETGPSPGASVSVVQITVPDEATDTSGTVRTSVSESTLDDVDAVAEDLRVNRYAEGDWQPLDTEVVERTDDDVVLEAETPGFSYFSVSAVSEPTASIEASATTVEVGEDVELDASGSDDRYGEVVSYEWSIADESLRGETVSTTIDEPGEYDVELTVTNDAGETDTVTTSITVNAVDTAETTDQPPDDTEEPPETTEEWIPGFTGVMAVVALIGSALIARRYAE</sequence>
<proteinExistence type="predicted"/>
<accession>A0ABD5UQD5</accession>
<dbReference type="NCBIfam" id="TIGR04213">
    <property type="entry name" value="PGF_pre_PGF"/>
    <property type="match status" value="2"/>
</dbReference>
<feature type="compositionally biased region" description="Polar residues" evidence="2">
    <location>
        <begin position="361"/>
        <end position="374"/>
    </location>
</feature>
<dbReference type="Pfam" id="PF18911">
    <property type="entry name" value="PKD_4"/>
    <property type="match status" value="2"/>
</dbReference>
<comment type="caution">
    <text evidence="4">The sequence shown here is derived from an EMBL/GenBank/DDBJ whole genome shotgun (WGS) entry which is preliminary data.</text>
</comment>
<evidence type="ECO:0000256" key="1">
    <source>
        <dbReference type="ARBA" id="ARBA00022729"/>
    </source>
</evidence>
<feature type="compositionally biased region" description="Acidic residues" evidence="2">
    <location>
        <begin position="666"/>
        <end position="678"/>
    </location>
</feature>
<feature type="region of interest" description="Disordered" evidence="2">
    <location>
        <begin position="657"/>
        <end position="679"/>
    </location>
</feature>